<protein>
    <submittedName>
        <fullName evidence="1">Uncharacterized protein</fullName>
    </submittedName>
</protein>
<dbReference type="EMBL" id="KL367588">
    <property type="protein sequence ID" value="KFD62754.1"/>
    <property type="molecule type" value="Genomic_DNA"/>
</dbReference>
<gene>
    <name evidence="1" type="ORF">M514_25034</name>
</gene>
<sequence>MSYSHWFIAWRRDRRRWLCAVGGWNREIVPTVRDVGSHLRLLLVTGDTMKSSTYVEVQRQRASVRAAAKSMRVLCLGPHRLDVLGVRPAPRLHEVQRVVDAQVLELMFSKARVRPPPVCYDGSPRPHIDVVRWGA</sequence>
<dbReference type="AlphaFoldDB" id="A0A085MZV8"/>
<evidence type="ECO:0000313" key="1">
    <source>
        <dbReference type="EMBL" id="KFD62754.1"/>
    </source>
</evidence>
<dbReference type="Proteomes" id="UP000030758">
    <property type="component" value="Unassembled WGS sequence"/>
</dbReference>
<proteinExistence type="predicted"/>
<name>A0A085MZV8_9BILA</name>
<organism evidence="1">
    <name type="scientific">Trichuris suis</name>
    <name type="common">pig whipworm</name>
    <dbReference type="NCBI Taxonomy" id="68888"/>
    <lineage>
        <taxon>Eukaryota</taxon>
        <taxon>Metazoa</taxon>
        <taxon>Ecdysozoa</taxon>
        <taxon>Nematoda</taxon>
        <taxon>Enoplea</taxon>
        <taxon>Dorylaimia</taxon>
        <taxon>Trichinellida</taxon>
        <taxon>Trichuridae</taxon>
        <taxon>Trichuris</taxon>
    </lineage>
</organism>
<accession>A0A085MZV8</accession>
<feature type="non-terminal residue" evidence="1">
    <location>
        <position position="135"/>
    </location>
</feature>
<reference evidence="1" key="1">
    <citation type="journal article" date="2014" name="Nat. Genet.">
        <title>Genome and transcriptome of the porcine whipworm Trichuris suis.</title>
        <authorList>
            <person name="Jex A.R."/>
            <person name="Nejsum P."/>
            <person name="Schwarz E.M."/>
            <person name="Hu L."/>
            <person name="Young N.D."/>
            <person name="Hall R.S."/>
            <person name="Korhonen P.K."/>
            <person name="Liao S."/>
            <person name="Thamsborg S."/>
            <person name="Xia J."/>
            <person name="Xu P."/>
            <person name="Wang S."/>
            <person name="Scheerlinck J.P."/>
            <person name="Hofmann A."/>
            <person name="Sternberg P.W."/>
            <person name="Wang J."/>
            <person name="Gasser R.B."/>
        </authorList>
    </citation>
    <scope>NUCLEOTIDE SEQUENCE [LARGE SCALE GENOMIC DNA]</scope>
    <source>
        <strain evidence="1">DCEP-RM93F</strain>
    </source>
</reference>